<feature type="compositionally biased region" description="Basic and acidic residues" evidence="1">
    <location>
        <begin position="72"/>
        <end position="82"/>
    </location>
</feature>
<feature type="compositionally biased region" description="Polar residues" evidence="1">
    <location>
        <begin position="160"/>
        <end position="169"/>
    </location>
</feature>
<reference evidence="3 4" key="1">
    <citation type="journal article" date="2020" name="Mol. Plant">
        <title>The Chromosome-Based Rubber Tree Genome Provides New Insights into Spurge Genome Evolution and Rubber Biosynthesis.</title>
        <authorList>
            <person name="Liu J."/>
            <person name="Shi C."/>
            <person name="Shi C.C."/>
            <person name="Li W."/>
            <person name="Zhang Q.J."/>
            <person name="Zhang Y."/>
            <person name="Li K."/>
            <person name="Lu H.F."/>
            <person name="Shi C."/>
            <person name="Zhu S.T."/>
            <person name="Xiao Z.Y."/>
            <person name="Nan H."/>
            <person name="Yue Y."/>
            <person name="Zhu X.G."/>
            <person name="Wu Y."/>
            <person name="Hong X.N."/>
            <person name="Fan G.Y."/>
            <person name="Tong Y."/>
            <person name="Zhang D."/>
            <person name="Mao C.L."/>
            <person name="Liu Y.L."/>
            <person name="Hao S.J."/>
            <person name="Liu W.Q."/>
            <person name="Lv M.Q."/>
            <person name="Zhang H.B."/>
            <person name="Liu Y."/>
            <person name="Hu-Tang G.R."/>
            <person name="Wang J.P."/>
            <person name="Wang J.H."/>
            <person name="Sun Y.H."/>
            <person name="Ni S.B."/>
            <person name="Chen W.B."/>
            <person name="Zhang X.C."/>
            <person name="Jiao Y.N."/>
            <person name="Eichler E.E."/>
            <person name="Li G.H."/>
            <person name="Liu X."/>
            <person name="Gao L.Z."/>
        </authorList>
    </citation>
    <scope>NUCLEOTIDE SEQUENCE [LARGE SCALE GENOMIC DNA]</scope>
    <source>
        <strain evidence="4">cv. GT1</strain>
        <tissue evidence="3">Leaf</tissue>
    </source>
</reference>
<comment type="caution">
    <text evidence="3">The sequence shown here is derived from an EMBL/GenBank/DDBJ whole genome shotgun (WGS) entry which is preliminary data.</text>
</comment>
<feature type="region of interest" description="Disordered" evidence="1">
    <location>
        <begin position="70"/>
        <end position="113"/>
    </location>
</feature>
<name>A0A6A6M6P6_HEVBR</name>
<dbReference type="EMBL" id="JAAGAX010000007">
    <property type="protein sequence ID" value="KAF2308944.1"/>
    <property type="molecule type" value="Genomic_DNA"/>
</dbReference>
<sequence>MAIVMPSMFFFVLMVVLVGYAATARNGKIFGLTRINKDKQEQFDVPSPSYSLKAMAPLDSGTASEFAQGFKDQNHRGRRAIETKLNPSPRAGINKEIQEQSDASPSNAAMGPVAVAPIGEGTASEFAQGFKDQNHRGRRAIETKTNRSPRAGINKEIQEQSDASPSNGLSKAMGPVVFFSLFSLVILV</sequence>
<evidence type="ECO:0000256" key="2">
    <source>
        <dbReference type="SAM" id="SignalP"/>
    </source>
</evidence>
<evidence type="ECO:0000256" key="1">
    <source>
        <dbReference type="SAM" id="MobiDB-lite"/>
    </source>
</evidence>
<gene>
    <name evidence="3" type="ORF">GH714_025390</name>
</gene>
<feature type="region of interest" description="Disordered" evidence="1">
    <location>
        <begin position="128"/>
        <end position="169"/>
    </location>
</feature>
<dbReference type="Proteomes" id="UP000467840">
    <property type="component" value="Chromosome 17"/>
</dbReference>
<feature type="compositionally biased region" description="Basic and acidic residues" evidence="1">
    <location>
        <begin position="132"/>
        <end position="145"/>
    </location>
</feature>
<evidence type="ECO:0000313" key="4">
    <source>
        <dbReference type="Proteomes" id="UP000467840"/>
    </source>
</evidence>
<proteinExistence type="predicted"/>
<evidence type="ECO:0008006" key="5">
    <source>
        <dbReference type="Google" id="ProtNLM"/>
    </source>
</evidence>
<dbReference type="AlphaFoldDB" id="A0A6A6M6P6"/>
<feature type="signal peptide" evidence="2">
    <location>
        <begin position="1"/>
        <end position="23"/>
    </location>
</feature>
<keyword evidence="4" id="KW-1185">Reference proteome</keyword>
<protein>
    <recommendedName>
        <fullName evidence="5">DUF4408 domain-containing protein</fullName>
    </recommendedName>
</protein>
<organism evidence="3 4">
    <name type="scientific">Hevea brasiliensis</name>
    <name type="common">Para rubber tree</name>
    <name type="synonym">Siphonia brasiliensis</name>
    <dbReference type="NCBI Taxonomy" id="3981"/>
    <lineage>
        <taxon>Eukaryota</taxon>
        <taxon>Viridiplantae</taxon>
        <taxon>Streptophyta</taxon>
        <taxon>Embryophyta</taxon>
        <taxon>Tracheophyta</taxon>
        <taxon>Spermatophyta</taxon>
        <taxon>Magnoliopsida</taxon>
        <taxon>eudicotyledons</taxon>
        <taxon>Gunneridae</taxon>
        <taxon>Pentapetalae</taxon>
        <taxon>rosids</taxon>
        <taxon>fabids</taxon>
        <taxon>Malpighiales</taxon>
        <taxon>Euphorbiaceae</taxon>
        <taxon>Crotonoideae</taxon>
        <taxon>Micrandreae</taxon>
        <taxon>Hevea</taxon>
    </lineage>
</organism>
<feature type="chain" id="PRO_5025455625" description="DUF4408 domain-containing protein" evidence="2">
    <location>
        <begin position="24"/>
        <end position="188"/>
    </location>
</feature>
<accession>A0A6A6M6P6</accession>
<evidence type="ECO:0000313" key="3">
    <source>
        <dbReference type="EMBL" id="KAF2308944.1"/>
    </source>
</evidence>
<keyword evidence="2" id="KW-0732">Signal</keyword>